<gene>
    <name evidence="4" type="ORF">ACFQ21_12325</name>
</gene>
<feature type="domain" description="Ada DNA repair metal-binding" evidence="3">
    <location>
        <begin position="23"/>
        <end position="68"/>
    </location>
</feature>
<keyword evidence="2" id="KW-0812">Transmembrane</keyword>
<keyword evidence="5" id="KW-1185">Reference proteome</keyword>
<feature type="transmembrane region" description="Helical" evidence="2">
    <location>
        <begin position="16"/>
        <end position="35"/>
    </location>
</feature>
<accession>A0ABW3K272</accession>
<dbReference type="RefSeq" id="WP_377579419.1">
    <property type="nucleotide sequence ID" value="NZ_JBHTKA010000003.1"/>
</dbReference>
<evidence type="ECO:0000313" key="5">
    <source>
        <dbReference type="Proteomes" id="UP001597112"/>
    </source>
</evidence>
<evidence type="ECO:0000256" key="1">
    <source>
        <dbReference type="ARBA" id="ARBA00023159"/>
    </source>
</evidence>
<sequence>MTHHSTLTNRELYRMIHSYAICFGGNASLKIYGTLRCRSGKRMKKANRVFFQSETEAIAEGYRPCAHCMHAAYQRWKLSKKQVE</sequence>
<dbReference type="InterPro" id="IPR004026">
    <property type="entry name" value="Ada_DNA_repair_Zn-bd"/>
</dbReference>
<dbReference type="Pfam" id="PF02805">
    <property type="entry name" value="Ada_Zn_binding"/>
    <property type="match status" value="1"/>
</dbReference>
<protein>
    <submittedName>
        <fullName evidence="4">Ada metal-binding domain-containing protein</fullName>
    </submittedName>
</protein>
<comment type="caution">
    <text evidence="4">The sequence shown here is derived from an EMBL/GenBank/DDBJ whole genome shotgun (WGS) entry which is preliminary data.</text>
</comment>
<keyword evidence="2" id="KW-0472">Membrane</keyword>
<reference evidence="5" key="1">
    <citation type="journal article" date="2019" name="Int. J. Syst. Evol. Microbiol.">
        <title>The Global Catalogue of Microorganisms (GCM) 10K type strain sequencing project: providing services to taxonomists for standard genome sequencing and annotation.</title>
        <authorList>
            <consortium name="The Broad Institute Genomics Platform"/>
            <consortium name="The Broad Institute Genome Sequencing Center for Infectious Disease"/>
            <person name="Wu L."/>
            <person name="Ma J."/>
        </authorList>
    </citation>
    <scope>NUCLEOTIDE SEQUENCE [LARGE SCALE GENOMIC DNA]</scope>
    <source>
        <strain evidence="5">CCUG 58938</strain>
    </source>
</reference>
<dbReference type="SUPFAM" id="SSF57884">
    <property type="entry name" value="Ada DNA repair protein, N-terminal domain (N-Ada 10)"/>
    <property type="match status" value="1"/>
</dbReference>
<name>A0ABW3K272_9BACT</name>
<organism evidence="4 5">
    <name type="scientific">Ohtaekwangia kribbensis</name>
    <dbReference type="NCBI Taxonomy" id="688913"/>
    <lineage>
        <taxon>Bacteria</taxon>
        <taxon>Pseudomonadati</taxon>
        <taxon>Bacteroidota</taxon>
        <taxon>Cytophagia</taxon>
        <taxon>Cytophagales</taxon>
        <taxon>Fulvivirgaceae</taxon>
        <taxon>Ohtaekwangia</taxon>
    </lineage>
</organism>
<evidence type="ECO:0000256" key="2">
    <source>
        <dbReference type="SAM" id="Phobius"/>
    </source>
</evidence>
<keyword evidence="1" id="KW-0010">Activator</keyword>
<dbReference type="Gene3D" id="3.40.10.10">
    <property type="entry name" value="DNA Methylphosphotriester Repair Domain"/>
    <property type="match status" value="1"/>
</dbReference>
<dbReference type="Proteomes" id="UP001597112">
    <property type="component" value="Unassembled WGS sequence"/>
</dbReference>
<evidence type="ECO:0000259" key="3">
    <source>
        <dbReference type="Pfam" id="PF02805"/>
    </source>
</evidence>
<proteinExistence type="predicted"/>
<dbReference type="InterPro" id="IPR035451">
    <property type="entry name" value="Ada-like_dom_sf"/>
</dbReference>
<dbReference type="EMBL" id="JBHTKA010000003">
    <property type="protein sequence ID" value="MFD1000100.1"/>
    <property type="molecule type" value="Genomic_DNA"/>
</dbReference>
<evidence type="ECO:0000313" key="4">
    <source>
        <dbReference type="EMBL" id="MFD1000100.1"/>
    </source>
</evidence>
<keyword evidence="2" id="KW-1133">Transmembrane helix</keyword>